<reference evidence="3" key="1">
    <citation type="submission" date="2023-01" db="EMBL/GenBank/DDBJ databases">
        <title>Colletotrichum chrysophilum M932 genome sequence.</title>
        <authorList>
            <person name="Baroncelli R."/>
        </authorList>
    </citation>
    <scope>NUCLEOTIDE SEQUENCE</scope>
    <source>
        <strain evidence="3">M932</strain>
    </source>
</reference>
<dbReference type="PROSITE" id="PS51704">
    <property type="entry name" value="GP_PDE"/>
    <property type="match status" value="1"/>
</dbReference>
<feature type="domain" description="GP-PDE" evidence="2">
    <location>
        <begin position="34"/>
        <end position="160"/>
    </location>
</feature>
<name>A0AAD9EBH7_9PEZI</name>
<gene>
    <name evidence="3" type="ORF">CCHR01_15747</name>
</gene>
<dbReference type="EMBL" id="JAQOWY010000468">
    <property type="protein sequence ID" value="KAK1841622.1"/>
    <property type="molecule type" value="Genomic_DNA"/>
</dbReference>
<dbReference type="PANTHER" id="PTHR43805">
    <property type="entry name" value="GLYCEROPHOSPHORYL DIESTER PHOSPHODIESTERASE"/>
    <property type="match status" value="1"/>
</dbReference>
<dbReference type="SUPFAM" id="SSF51695">
    <property type="entry name" value="PLC-like phosphodiesterases"/>
    <property type="match status" value="1"/>
</dbReference>
<evidence type="ECO:0000313" key="4">
    <source>
        <dbReference type="Proteomes" id="UP001243330"/>
    </source>
</evidence>
<feature type="region of interest" description="Disordered" evidence="1">
    <location>
        <begin position="200"/>
        <end position="233"/>
    </location>
</feature>
<keyword evidence="4" id="KW-1185">Reference proteome</keyword>
<dbReference type="PANTHER" id="PTHR43805:SF1">
    <property type="entry name" value="GP-PDE DOMAIN-CONTAINING PROTEIN"/>
    <property type="match status" value="1"/>
</dbReference>
<proteinExistence type="predicted"/>
<feature type="compositionally biased region" description="Basic residues" evidence="1">
    <location>
        <begin position="298"/>
        <end position="309"/>
    </location>
</feature>
<accession>A0AAD9EBH7</accession>
<dbReference type="Pfam" id="PF03009">
    <property type="entry name" value="GDPD"/>
    <property type="match status" value="1"/>
</dbReference>
<feature type="compositionally biased region" description="Low complexity" evidence="1">
    <location>
        <begin position="209"/>
        <end position="227"/>
    </location>
</feature>
<dbReference type="Gene3D" id="3.20.20.190">
    <property type="entry name" value="Phosphatidylinositol (PI) phosphodiesterase"/>
    <property type="match status" value="1"/>
</dbReference>
<sequence>MVSETKPLLSEGIPSAQFTRALHRPSSSPVTTLPQAIAHRGYKALYPENTLLAFRAALDAGAHALETDLHLTKDGVVVLSHDGTLKRCFGVDKKINECEWEYVSSLETIREPRQRMPRLSDLLEFLAEGGKERESIWVLLDIKTDDPAPELLSCVAQVLASTPGPVPWNKRIIFGCWNVRILSTSAGILILTQHASNRTSTTARPTFLRTPSPSSPGRRSSPASSCRKSFSPSTCFKNHSLGPWARPSCACSRRMTAGCLCGLSTRRSGWSGASRRAWTASSRTSPKRSLRYAEGGRVKRAQPRRRRREVHGWSR</sequence>
<feature type="compositionally biased region" description="Low complexity" evidence="1">
    <location>
        <begin position="274"/>
        <end position="284"/>
    </location>
</feature>
<dbReference type="Proteomes" id="UP001243330">
    <property type="component" value="Unassembled WGS sequence"/>
</dbReference>
<dbReference type="InterPro" id="IPR017946">
    <property type="entry name" value="PLC-like_Pdiesterase_TIM-brl"/>
</dbReference>
<dbReference type="InterPro" id="IPR030395">
    <property type="entry name" value="GP_PDE_dom"/>
</dbReference>
<dbReference type="GO" id="GO:0008081">
    <property type="term" value="F:phosphoric diester hydrolase activity"/>
    <property type="evidence" value="ECO:0007669"/>
    <property type="project" value="InterPro"/>
</dbReference>
<evidence type="ECO:0000256" key="1">
    <source>
        <dbReference type="SAM" id="MobiDB-lite"/>
    </source>
</evidence>
<evidence type="ECO:0000259" key="2">
    <source>
        <dbReference type="PROSITE" id="PS51704"/>
    </source>
</evidence>
<evidence type="ECO:0000313" key="3">
    <source>
        <dbReference type="EMBL" id="KAK1841622.1"/>
    </source>
</evidence>
<protein>
    <submittedName>
        <fullName evidence="3">Glycerophosphoryl diester phosphodiesterase</fullName>
    </submittedName>
</protein>
<feature type="region of interest" description="Disordered" evidence="1">
    <location>
        <begin position="274"/>
        <end position="315"/>
    </location>
</feature>
<organism evidence="3 4">
    <name type="scientific">Colletotrichum chrysophilum</name>
    <dbReference type="NCBI Taxonomy" id="1836956"/>
    <lineage>
        <taxon>Eukaryota</taxon>
        <taxon>Fungi</taxon>
        <taxon>Dikarya</taxon>
        <taxon>Ascomycota</taxon>
        <taxon>Pezizomycotina</taxon>
        <taxon>Sordariomycetes</taxon>
        <taxon>Hypocreomycetidae</taxon>
        <taxon>Glomerellales</taxon>
        <taxon>Glomerellaceae</taxon>
        <taxon>Colletotrichum</taxon>
        <taxon>Colletotrichum gloeosporioides species complex</taxon>
    </lineage>
</organism>
<comment type="caution">
    <text evidence="3">The sequence shown here is derived from an EMBL/GenBank/DDBJ whole genome shotgun (WGS) entry which is preliminary data.</text>
</comment>
<dbReference type="GO" id="GO:0006629">
    <property type="term" value="P:lipid metabolic process"/>
    <property type="evidence" value="ECO:0007669"/>
    <property type="project" value="InterPro"/>
</dbReference>
<dbReference type="AlphaFoldDB" id="A0AAD9EBH7"/>